<protein>
    <submittedName>
        <fullName evidence="3">PH domain-containing protein</fullName>
    </submittedName>
</protein>
<dbReference type="Pfam" id="PF03703">
    <property type="entry name" value="bPH_2"/>
    <property type="match status" value="1"/>
</dbReference>
<dbReference type="PANTHER" id="PTHR37938:SF1">
    <property type="entry name" value="BLL0215 PROTEIN"/>
    <property type="match status" value="1"/>
</dbReference>
<gene>
    <name evidence="3" type="ORF">SAMN04489764_2464</name>
</gene>
<dbReference type="Proteomes" id="UP000217103">
    <property type="component" value="Unassembled WGS sequence"/>
</dbReference>
<dbReference type="InterPro" id="IPR005182">
    <property type="entry name" value="YdbS-like_PH"/>
</dbReference>
<evidence type="ECO:0000259" key="2">
    <source>
        <dbReference type="Pfam" id="PF03703"/>
    </source>
</evidence>
<feature type="transmembrane region" description="Helical" evidence="1">
    <location>
        <begin position="28"/>
        <end position="49"/>
    </location>
</feature>
<evidence type="ECO:0000313" key="3">
    <source>
        <dbReference type="EMBL" id="SDQ87693.1"/>
    </source>
</evidence>
<keyword evidence="1" id="KW-0472">Membrane</keyword>
<feature type="domain" description="YdbS-like PH" evidence="2">
    <location>
        <begin position="82"/>
        <end position="157"/>
    </location>
</feature>
<feature type="transmembrane region" description="Helical" evidence="1">
    <location>
        <begin position="55"/>
        <end position="77"/>
    </location>
</feature>
<keyword evidence="1" id="KW-1133">Transmembrane helix</keyword>
<organism evidence="3 4">
    <name type="scientific">Thermostaphylospora chromogena</name>
    <dbReference type="NCBI Taxonomy" id="35622"/>
    <lineage>
        <taxon>Bacteria</taxon>
        <taxon>Bacillati</taxon>
        <taxon>Actinomycetota</taxon>
        <taxon>Actinomycetes</taxon>
        <taxon>Streptosporangiales</taxon>
        <taxon>Thermomonosporaceae</taxon>
        <taxon>Thermostaphylospora</taxon>
    </lineage>
</organism>
<sequence>MISMTLPDHHLTEGEQRVLSIDPHWKRLTVPFIALILLAAVSGAGIYLIPDEFAYALHARLAVAAVALVLMVIWSFVPYLRWKNTVYVFTTHRIKITTGVMDQAVDEIPLAALNAVGSEQTLLDRLLGCGTLTVDPGGDRGTVALRDVPKVREVRAELFRLLEEASSGKPGGG</sequence>
<accession>A0A1H1EG69</accession>
<dbReference type="AlphaFoldDB" id="A0A1H1EG69"/>
<keyword evidence="4" id="KW-1185">Reference proteome</keyword>
<proteinExistence type="predicted"/>
<dbReference type="EMBL" id="FNKK01000002">
    <property type="protein sequence ID" value="SDQ87693.1"/>
    <property type="molecule type" value="Genomic_DNA"/>
</dbReference>
<dbReference type="STRING" id="35622.SAMN04489764_2464"/>
<dbReference type="PANTHER" id="PTHR37938">
    <property type="entry name" value="BLL0215 PROTEIN"/>
    <property type="match status" value="1"/>
</dbReference>
<evidence type="ECO:0000313" key="4">
    <source>
        <dbReference type="Proteomes" id="UP000217103"/>
    </source>
</evidence>
<reference evidence="3 4" key="1">
    <citation type="submission" date="2016-10" db="EMBL/GenBank/DDBJ databases">
        <authorList>
            <person name="de Groot N.N."/>
        </authorList>
    </citation>
    <scope>NUCLEOTIDE SEQUENCE [LARGE SCALE GENOMIC DNA]</scope>
    <source>
        <strain evidence="3 4">DSM 43794</strain>
    </source>
</reference>
<name>A0A1H1EG69_9ACTN</name>
<keyword evidence="1" id="KW-0812">Transmembrane</keyword>
<evidence type="ECO:0000256" key="1">
    <source>
        <dbReference type="SAM" id="Phobius"/>
    </source>
</evidence>